<keyword evidence="2" id="KW-1003">Cell membrane</keyword>
<dbReference type="InterPro" id="IPR018461">
    <property type="entry name" value="Na/H_Antiport_NhaC-like_C"/>
</dbReference>
<organism evidence="8 9">
    <name type="scientific">Pradoshia eiseniae</name>
    <dbReference type="NCBI Taxonomy" id="2064768"/>
    <lineage>
        <taxon>Bacteria</taxon>
        <taxon>Bacillati</taxon>
        <taxon>Bacillota</taxon>
        <taxon>Bacilli</taxon>
        <taxon>Bacillales</taxon>
        <taxon>Bacillaceae</taxon>
        <taxon>Pradoshia</taxon>
    </lineage>
</organism>
<dbReference type="PANTHER" id="PTHR43478:SF1">
    <property type="entry name" value="NA+_H+ ANTIPORTER NHAC-LIKE C-TERMINAL DOMAIN-CONTAINING PROTEIN"/>
    <property type="match status" value="1"/>
</dbReference>
<dbReference type="AlphaFoldDB" id="A0A2S7MWS4"/>
<keyword evidence="9" id="KW-1185">Reference proteome</keyword>
<feature type="transmembrane region" description="Helical" evidence="6">
    <location>
        <begin position="339"/>
        <end position="361"/>
    </location>
</feature>
<evidence type="ECO:0000256" key="4">
    <source>
        <dbReference type="ARBA" id="ARBA00022989"/>
    </source>
</evidence>
<dbReference type="RefSeq" id="WP_104850439.1">
    <property type="nucleotide sequence ID" value="NZ_PKOZ01000012.1"/>
</dbReference>
<feature type="transmembrane region" description="Helical" evidence="6">
    <location>
        <begin position="494"/>
        <end position="512"/>
    </location>
</feature>
<sequence>MENSIYALLPPLVAIVMVVLTRKILLSLGVGIIVSAYMLADFKFGETAAITWDAAKGIFISDGALNLSNIYIIAFILLLGLITVFISVSGGSRAFGEWAMKRVKTRTGAQLVAAILGILIFIDDYFNALAVGQIARPITDRQKVSRAKLAYIIDSSSAPICVVSPVSSWGAYIIALLAIIFAQHQYTEYGAFTAFLQMSAMNYYAIAAIAMVFLVAVRNWNIGPMRAHEERAVIKGEVYDPEKSIPGELKQKLETSRKGSIYDLLLPILTLIVGTVAAMIWTGLTAISGKVTVLGVLENTDVTKSLVIGGLVGLIVALTMFAKQVFYHKAIKGKVFGKSFLQGIVTMLPAVYILLLAWMLVDLISRLEVGDYLAGLVQQSNLNTAFLPLMLFLVAGVMTFATGTSWGSFGILLPIAGEIAMAADPAMMLPAMAAVLAGAVFGDHCSPISDTTILSSTGAGSNHMDHVMTQLPYALICAGASIAGYLVLGFTGSIWISLLIVLGLIGSLTIVIKPDARMEQRIDNRLIDS</sequence>
<evidence type="ECO:0000313" key="9">
    <source>
        <dbReference type="Proteomes" id="UP000239663"/>
    </source>
</evidence>
<dbReference type="Pfam" id="PF03553">
    <property type="entry name" value="Na_H_antiporter"/>
    <property type="match status" value="1"/>
</dbReference>
<dbReference type="EMBL" id="PKOZ01000012">
    <property type="protein sequence ID" value="PQD94272.1"/>
    <property type="molecule type" value="Genomic_DNA"/>
</dbReference>
<feature type="transmembrane region" description="Helical" evidence="6">
    <location>
        <begin position="201"/>
        <end position="221"/>
    </location>
</feature>
<feature type="transmembrane region" description="Helical" evidence="6">
    <location>
        <begin position="307"/>
        <end position="327"/>
    </location>
</feature>
<feature type="transmembrane region" description="Helical" evidence="6">
    <location>
        <begin position="156"/>
        <end position="181"/>
    </location>
</feature>
<feature type="transmembrane region" description="Helical" evidence="6">
    <location>
        <begin position="12"/>
        <end position="40"/>
    </location>
</feature>
<evidence type="ECO:0000256" key="3">
    <source>
        <dbReference type="ARBA" id="ARBA00022692"/>
    </source>
</evidence>
<protein>
    <submittedName>
        <fullName evidence="8">Sodium:proton antiporter</fullName>
    </submittedName>
</protein>
<dbReference type="Proteomes" id="UP000239663">
    <property type="component" value="Unassembled WGS sequence"/>
</dbReference>
<feature type="domain" description="Na+/H+ antiporter NhaC-like C-terminal" evidence="7">
    <location>
        <begin position="160"/>
        <end position="490"/>
    </location>
</feature>
<reference evidence="8 9" key="1">
    <citation type="submission" date="2017-12" db="EMBL/GenBank/DDBJ databases">
        <title>Taxonomic description and draft genome of Pradoshia cofamensis Gen. nov., sp. nov., a thermotolerant bacillale isolated from anterior gut of earthworm Eisenia fetida.</title>
        <authorList>
            <person name="Saha T."/>
            <person name="Chakraborty R."/>
        </authorList>
    </citation>
    <scope>NUCLEOTIDE SEQUENCE [LARGE SCALE GENOMIC DNA]</scope>
    <source>
        <strain evidence="8 9">EAG3</strain>
    </source>
</reference>
<evidence type="ECO:0000259" key="7">
    <source>
        <dbReference type="Pfam" id="PF03553"/>
    </source>
</evidence>
<feature type="transmembrane region" description="Helical" evidence="6">
    <location>
        <begin position="471"/>
        <end position="488"/>
    </location>
</feature>
<dbReference type="GO" id="GO:0005886">
    <property type="term" value="C:plasma membrane"/>
    <property type="evidence" value="ECO:0007669"/>
    <property type="project" value="UniProtKB-SubCell"/>
</dbReference>
<accession>A0A2S7MWS4</accession>
<keyword evidence="3 6" id="KW-0812">Transmembrane</keyword>
<name>A0A2S7MWS4_9BACI</name>
<comment type="subcellular location">
    <subcellularLocation>
        <location evidence="1">Cell membrane</location>
        <topology evidence="1">Multi-pass membrane protein</topology>
    </subcellularLocation>
</comment>
<evidence type="ECO:0000256" key="6">
    <source>
        <dbReference type="SAM" id="Phobius"/>
    </source>
</evidence>
<gene>
    <name evidence="8" type="ORF">CYL18_15505</name>
</gene>
<keyword evidence="5 6" id="KW-0472">Membrane</keyword>
<evidence type="ECO:0000256" key="2">
    <source>
        <dbReference type="ARBA" id="ARBA00022475"/>
    </source>
</evidence>
<comment type="caution">
    <text evidence="8">The sequence shown here is derived from an EMBL/GenBank/DDBJ whole genome shotgun (WGS) entry which is preliminary data.</text>
</comment>
<feature type="transmembrane region" description="Helical" evidence="6">
    <location>
        <begin position="111"/>
        <end position="135"/>
    </location>
</feature>
<feature type="transmembrane region" description="Helical" evidence="6">
    <location>
        <begin position="70"/>
        <end position="91"/>
    </location>
</feature>
<evidence type="ECO:0000256" key="1">
    <source>
        <dbReference type="ARBA" id="ARBA00004651"/>
    </source>
</evidence>
<proteinExistence type="predicted"/>
<dbReference type="OrthoDB" id="9762978at2"/>
<keyword evidence="4 6" id="KW-1133">Transmembrane helix</keyword>
<feature type="transmembrane region" description="Helical" evidence="6">
    <location>
        <begin position="264"/>
        <end position="287"/>
    </location>
</feature>
<dbReference type="PANTHER" id="PTHR43478">
    <property type="entry name" value="NA+/H+ ANTIPORTER-RELATED"/>
    <property type="match status" value="1"/>
</dbReference>
<evidence type="ECO:0000313" key="8">
    <source>
        <dbReference type="EMBL" id="PQD94272.1"/>
    </source>
</evidence>
<evidence type="ECO:0000256" key="5">
    <source>
        <dbReference type="ARBA" id="ARBA00023136"/>
    </source>
</evidence>